<dbReference type="InterPro" id="IPR042099">
    <property type="entry name" value="ANL_N_sf"/>
</dbReference>
<dbReference type="PANTHER" id="PTHR43859">
    <property type="entry name" value="ACYL-ACTIVATING ENZYME"/>
    <property type="match status" value="1"/>
</dbReference>
<dbReference type="InterPro" id="IPR000873">
    <property type="entry name" value="AMP-dep_synth/lig_dom"/>
</dbReference>
<reference evidence="7 8" key="1">
    <citation type="submission" date="2013-10" db="EMBL/GenBank/DDBJ databases">
        <title>Salinisphaera orenii MK-B5 Genome Sequencing.</title>
        <authorList>
            <person name="Lai Q."/>
            <person name="Li C."/>
            <person name="Shao Z."/>
        </authorList>
    </citation>
    <scope>NUCLEOTIDE SEQUENCE [LARGE SCALE GENOMIC DNA]</scope>
    <source>
        <strain evidence="7 8">MK-B5</strain>
    </source>
</reference>
<name>A0A423PGE5_9GAMM</name>
<sequence>MRSTMMDRPLLLDDILERAGAQFPDVEIVTNMPDKTLHRQTYGDMVRRAKQLAQALTQAGIKPGDRVATFSWNTHAHLEAYFGIPITGAVLHTLNLRLPPDDVSWIVNHAEDRILIIDDVLLPLYEKFADRVNFERIIVVPLAGKPIPEGMESYEDFLASADGEFVYPDKDENDACGMCYTSGTTGKPKGVVYSHRSTVLHAMTAAMPDTLNLSFNDTVLPVVPMFHVNAWGIPYVATLTGAKQVYPGPHMDPESLLDVYAAERVNTTAGVPTIWMGILEALDAEPDRWALRDDLSMIVGGSAAPESMIRRFDGHGLTVIQAWGMTETSPLGSAARLKPAVTARSEDERYAKRATAGVAVPFVEVRIVGDDGNPQPWNGEDMGEIQIRGPWITGSYFRLDNSDEKFTTDGWLRTGDIATVDADGYIDITDRTKDVIKSGGEWISSVQLENAIMAHDAVAEAAVVAQPDDKWGERPLAAVVLRKGETLDADTLRAFLLERMAKWMVPDDYVFIDAIPRTSTGKFSKLDLRKQLLDTA</sequence>
<dbReference type="RefSeq" id="WP_123632040.1">
    <property type="nucleotide sequence ID" value="NZ_AYKH01000041.1"/>
</dbReference>
<dbReference type="NCBIfam" id="NF004837">
    <property type="entry name" value="PRK06187.1"/>
    <property type="match status" value="1"/>
</dbReference>
<dbReference type="Gene3D" id="3.40.50.12780">
    <property type="entry name" value="N-terminal domain of ligase-like"/>
    <property type="match status" value="1"/>
</dbReference>
<evidence type="ECO:0000256" key="2">
    <source>
        <dbReference type="ARBA" id="ARBA00022598"/>
    </source>
</evidence>
<evidence type="ECO:0000259" key="6">
    <source>
        <dbReference type="Pfam" id="PF13193"/>
    </source>
</evidence>
<dbReference type="SUPFAM" id="SSF56801">
    <property type="entry name" value="Acetyl-CoA synthetase-like"/>
    <property type="match status" value="1"/>
</dbReference>
<dbReference type="Proteomes" id="UP000283993">
    <property type="component" value="Unassembled WGS sequence"/>
</dbReference>
<keyword evidence="8" id="KW-1185">Reference proteome</keyword>
<dbReference type="GO" id="GO:0006631">
    <property type="term" value="P:fatty acid metabolic process"/>
    <property type="evidence" value="ECO:0007669"/>
    <property type="project" value="UniProtKB-KW"/>
</dbReference>
<dbReference type="GO" id="GO:0016874">
    <property type="term" value="F:ligase activity"/>
    <property type="evidence" value="ECO:0007669"/>
    <property type="project" value="UniProtKB-KW"/>
</dbReference>
<keyword evidence="2 7" id="KW-0436">Ligase</keyword>
<dbReference type="CDD" id="cd12119">
    <property type="entry name" value="ttLC_FACS_AlkK_like"/>
    <property type="match status" value="1"/>
</dbReference>
<feature type="domain" description="AMP-dependent synthetase/ligase" evidence="5">
    <location>
        <begin position="16"/>
        <end position="397"/>
    </location>
</feature>
<protein>
    <submittedName>
        <fullName evidence="7">Long-chain fatty acid--CoA ligase</fullName>
    </submittedName>
</protein>
<evidence type="ECO:0000313" key="8">
    <source>
        <dbReference type="Proteomes" id="UP000283993"/>
    </source>
</evidence>
<evidence type="ECO:0000256" key="3">
    <source>
        <dbReference type="ARBA" id="ARBA00022832"/>
    </source>
</evidence>
<dbReference type="Gene3D" id="3.30.300.30">
    <property type="match status" value="1"/>
</dbReference>
<accession>A0A423PGE5</accession>
<dbReference type="PROSITE" id="PS00455">
    <property type="entry name" value="AMP_BINDING"/>
    <property type="match status" value="1"/>
</dbReference>
<keyword evidence="3" id="KW-0276">Fatty acid metabolism</keyword>
<comment type="caution">
    <text evidence="7">The sequence shown here is derived from an EMBL/GenBank/DDBJ whole genome shotgun (WGS) entry which is preliminary data.</text>
</comment>
<dbReference type="InterPro" id="IPR045851">
    <property type="entry name" value="AMP-bd_C_sf"/>
</dbReference>
<dbReference type="InterPro" id="IPR025110">
    <property type="entry name" value="AMP-bd_C"/>
</dbReference>
<gene>
    <name evidence="7" type="ORF">SAOR_14400</name>
</gene>
<evidence type="ECO:0000259" key="5">
    <source>
        <dbReference type="Pfam" id="PF00501"/>
    </source>
</evidence>
<dbReference type="PANTHER" id="PTHR43859:SF4">
    <property type="entry name" value="BUTANOATE--COA LIGASE AAE1-RELATED"/>
    <property type="match status" value="1"/>
</dbReference>
<dbReference type="InterPro" id="IPR020845">
    <property type="entry name" value="AMP-binding_CS"/>
</dbReference>
<keyword evidence="4" id="KW-0443">Lipid metabolism</keyword>
<evidence type="ECO:0000256" key="1">
    <source>
        <dbReference type="ARBA" id="ARBA00006432"/>
    </source>
</evidence>
<organism evidence="7 8">
    <name type="scientific">Salinisphaera orenii MK-B5</name>
    <dbReference type="NCBI Taxonomy" id="856730"/>
    <lineage>
        <taxon>Bacteria</taxon>
        <taxon>Pseudomonadati</taxon>
        <taxon>Pseudomonadota</taxon>
        <taxon>Gammaproteobacteria</taxon>
        <taxon>Salinisphaerales</taxon>
        <taxon>Salinisphaeraceae</taxon>
        <taxon>Salinisphaera</taxon>
    </lineage>
</organism>
<dbReference type="FunFam" id="3.30.300.30:FF:000008">
    <property type="entry name" value="2,3-dihydroxybenzoate-AMP ligase"/>
    <property type="match status" value="1"/>
</dbReference>
<evidence type="ECO:0000256" key="4">
    <source>
        <dbReference type="ARBA" id="ARBA00023098"/>
    </source>
</evidence>
<comment type="similarity">
    <text evidence="1">Belongs to the ATP-dependent AMP-binding enzyme family.</text>
</comment>
<dbReference type="EMBL" id="AYKH01000041">
    <property type="protein sequence ID" value="ROO24701.1"/>
    <property type="molecule type" value="Genomic_DNA"/>
</dbReference>
<dbReference type="Pfam" id="PF00501">
    <property type="entry name" value="AMP-binding"/>
    <property type="match status" value="1"/>
</dbReference>
<evidence type="ECO:0000313" key="7">
    <source>
        <dbReference type="EMBL" id="ROO24701.1"/>
    </source>
</evidence>
<proteinExistence type="inferred from homology"/>
<feature type="domain" description="AMP-binding enzyme C-terminal" evidence="6">
    <location>
        <begin position="448"/>
        <end position="522"/>
    </location>
</feature>
<dbReference type="AlphaFoldDB" id="A0A423PGE5"/>
<dbReference type="Pfam" id="PF13193">
    <property type="entry name" value="AMP-binding_C"/>
    <property type="match status" value="1"/>
</dbReference>